<reference evidence="2 3" key="1">
    <citation type="journal article" date="2018" name="Int J Genomics">
        <title>Comparative Genomics Analysis of Plasmid pPV989-94 from a Clinical Isolate of Pantoea vagans PV989.</title>
        <authorList>
            <person name="Xu L."/>
            <person name="Yin M."/>
            <person name="Zhu T."/>
            <person name="Lu J."/>
            <person name="Bao Q."/>
        </authorList>
    </citation>
    <scope>NUCLEOTIDE SEQUENCE [LARGE SCALE GENOMIC DNA]</scope>
    <source>
        <strain evidence="2 3">PV989</strain>
    </source>
</reference>
<gene>
    <name evidence="2" type="ORF">C9381_12095</name>
</gene>
<evidence type="ECO:0000313" key="3">
    <source>
        <dbReference type="Proteomes" id="UP000241538"/>
    </source>
</evidence>
<accession>A0AAN1NRR9</accession>
<keyword evidence="1" id="KW-1133">Transmembrane helix</keyword>
<keyword evidence="1" id="KW-0472">Membrane</keyword>
<keyword evidence="1" id="KW-0812">Transmembrane</keyword>
<dbReference type="Proteomes" id="UP000241538">
    <property type="component" value="Chromosome"/>
</dbReference>
<protein>
    <submittedName>
        <fullName evidence="2">Uncharacterized protein</fullName>
    </submittedName>
</protein>
<sequence>MPEYCFFKKGHQITALERSDSAGAAQLALSGYEKQFEEVTAPDEKRALARFHDIRNDEQHRENAFARGEVFVVLTLGLLSVAGWLFFK</sequence>
<dbReference type="EMBL" id="CP028349">
    <property type="protein sequence ID" value="AVV37885.1"/>
    <property type="molecule type" value="Genomic_DNA"/>
</dbReference>
<proteinExistence type="predicted"/>
<feature type="transmembrane region" description="Helical" evidence="1">
    <location>
        <begin position="70"/>
        <end position="87"/>
    </location>
</feature>
<evidence type="ECO:0000313" key="2">
    <source>
        <dbReference type="EMBL" id="AVV37885.1"/>
    </source>
</evidence>
<dbReference type="AlphaFoldDB" id="A0AAN1NRR9"/>
<evidence type="ECO:0000256" key="1">
    <source>
        <dbReference type="SAM" id="Phobius"/>
    </source>
</evidence>
<dbReference type="RefSeq" id="WP_107319721.1">
    <property type="nucleotide sequence ID" value="NZ_CP028349.1"/>
</dbReference>
<organism evidence="2 3">
    <name type="scientific">Pantoea vagans</name>
    <dbReference type="NCBI Taxonomy" id="470934"/>
    <lineage>
        <taxon>Bacteria</taxon>
        <taxon>Pseudomonadati</taxon>
        <taxon>Pseudomonadota</taxon>
        <taxon>Gammaproteobacteria</taxon>
        <taxon>Enterobacterales</taxon>
        <taxon>Erwiniaceae</taxon>
        <taxon>Pantoea</taxon>
    </lineage>
</organism>
<name>A0AAN1NRR9_9GAMM</name>